<accession>A0ABS1DEA8</accession>
<evidence type="ECO:0000256" key="7">
    <source>
        <dbReference type="RuleBase" id="RU363032"/>
    </source>
</evidence>
<feature type="transmembrane region" description="Helical" evidence="7">
    <location>
        <begin position="439"/>
        <end position="457"/>
    </location>
</feature>
<dbReference type="Pfam" id="PF00528">
    <property type="entry name" value="BPD_transp_1"/>
    <property type="match status" value="1"/>
</dbReference>
<feature type="transmembrane region" description="Helical" evidence="7">
    <location>
        <begin position="203"/>
        <end position="223"/>
    </location>
</feature>
<dbReference type="SUPFAM" id="SSF161098">
    <property type="entry name" value="MetI-like"/>
    <property type="match status" value="2"/>
</dbReference>
<reference evidence="10 11" key="1">
    <citation type="journal article" date="2020" name="Microorganisms">
        <title>Osmotic Adaptation and Compatible Solute Biosynthesis of Phototrophic Bacteria as Revealed from Genome Analyses.</title>
        <authorList>
            <person name="Imhoff J.F."/>
            <person name="Rahn T."/>
            <person name="Kunzel S."/>
            <person name="Keller A."/>
            <person name="Neulinger S.C."/>
        </authorList>
    </citation>
    <scope>NUCLEOTIDE SEQUENCE [LARGE SCALE GENOMIC DNA]</scope>
    <source>
        <strain evidence="10 11">DSM 9895</strain>
    </source>
</reference>
<feature type="transmembrane region" description="Helical" evidence="7">
    <location>
        <begin position="587"/>
        <end position="606"/>
    </location>
</feature>
<comment type="similarity">
    <text evidence="7">Belongs to the binding-protein-dependent transport system permease family.</text>
</comment>
<feature type="region of interest" description="Disordered" evidence="8">
    <location>
        <begin position="1"/>
        <end position="35"/>
    </location>
</feature>
<name>A0ABS1DEA8_9PROT</name>
<feature type="transmembrane region" description="Helical" evidence="7">
    <location>
        <begin position="469"/>
        <end position="490"/>
    </location>
</feature>
<feature type="transmembrane region" description="Helical" evidence="7">
    <location>
        <begin position="304"/>
        <end position="323"/>
    </location>
</feature>
<feature type="transmembrane region" description="Helical" evidence="7">
    <location>
        <begin position="156"/>
        <end position="174"/>
    </location>
</feature>
<keyword evidence="3" id="KW-1003">Cell membrane</keyword>
<dbReference type="InterPro" id="IPR035906">
    <property type="entry name" value="MetI-like_sf"/>
</dbReference>
<organism evidence="10 11">
    <name type="scientific">Rhodovibrio sodomensis</name>
    <dbReference type="NCBI Taxonomy" id="1088"/>
    <lineage>
        <taxon>Bacteria</taxon>
        <taxon>Pseudomonadati</taxon>
        <taxon>Pseudomonadota</taxon>
        <taxon>Alphaproteobacteria</taxon>
        <taxon>Rhodospirillales</taxon>
        <taxon>Rhodovibrionaceae</taxon>
        <taxon>Rhodovibrio</taxon>
    </lineage>
</organism>
<feature type="domain" description="ABC transmembrane type-1" evidence="9">
    <location>
        <begin position="118"/>
        <end position="322"/>
    </location>
</feature>
<gene>
    <name evidence="10" type="ORF">CKO28_09505</name>
</gene>
<keyword evidence="6 7" id="KW-0472">Membrane</keyword>
<feature type="transmembrane region" description="Helical" evidence="7">
    <location>
        <begin position="396"/>
        <end position="418"/>
    </location>
</feature>
<feature type="transmembrane region" description="Helical" evidence="7">
    <location>
        <begin position="354"/>
        <end position="376"/>
    </location>
</feature>
<evidence type="ECO:0000256" key="2">
    <source>
        <dbReference type="ARBA" id="ARBA00022448"/>
    </source>
</evidence>
<evidence type="ECO:0000256" key="1">
    <source>
        <dbReference type="ARBA" id="ARBA00004651"/>
    </source>
</evidence>
<dbReference type="CDD" id="cd06261">
    <property type="entry name" value="TM_PBP2"/>
    <property type="match status" value="2"/>
</dbReference>
<evidence type="ECO:0000313" key="11">
    <source>
        <dbReference type="Proteomes" id="UP001296873"/>
    </source>
</evidence>
<comment type="caution">
    <text evidence="10">The sequence shown here is derived from an EMBL/GenBank/DDBJ whole genome shotgun (WGS) entry which is preliminary data.</text>
</comment>
<feature type="transmembrane region" description="Helical" evidence="7">
    <location>
        <begin position="121"/>
        <end position="144"/>
    </location>
</feature>
<evidence type="ECO:0000256" key="6">
    <source>
        <dbReference type="ARBA" id="ARBA00023136"/>
    </source>
</evidence>
<dbReference type="PANTHER" id="PTHR30183">
    <property type="entry name" value="MOLYBDENUM TRANSPORT SYSTEM PERMEASE PROTEIN MODB"/>
    <property type="match status" value="1"/>
</dbReference>
<evidence type="ECO:0000256" key="3">
    <source>
        <dbReference type="ARBA" id="ARBA00022475"/>
    </source>
</evidence>
<dbReference type="InterPro" id="IPR000515">
    <property type="entry name" value="MetI-like"/>
</dbReference>
<evidence type="ECO:0000313" key="10">
    <source>
        <dbReference type="EMBL" id="MBK1668271.1"/>
    </source>
</evidence>
<dbReference type="Proteomes" id="UP001296873">
    <property type="component" value="Unassembled WGS sequence"/>
</dbReference>
<keyword evidence="11" id="KW-1185">Reference proteome</keyword>
<proteinExistence type="inferred from homology"/>
<keyword evidence="4 7" id="KW-0812">Transmembrane</keyword>
<keyword evidence="2 7" id="KW-0813">Transport</keyword>
<keyword evidence="5 7" id="KW-1133">Transmembrane helix</keyword>
<evidence type="ECO:0000256" key="5">
    <source>
        <dbReference type="ARBA" id="ARBA00022989"/>
    </source>
</evidence>
<dbReference type="EMBL" id="NRRL01000020">
    <property type="protein sequence ID" value="MBK1668271.1"/>
    <property type="molecule type" value="Genomic_DNA"/>
</dbReference>
<evidence type="ECO:0000256" key="4">
    <source>
        <dbReference type="ARBA" id="ARBA00022692"/>
    </source>
</evidence>
<evidence type="ECO:0000259" key="9">
    <source>
        <dbReference type="PROSITE" id="PS50928"/>
    </source>
</evidence>
<dbReference type="Gene3D" id="1.10.3720.10">
    <property type="entry name" value="MetI-like"/>
    <property type="match status" value="2"/>
</dbReference>
<comment type="subcellular location">
    <subcellularLocation>
        <location evidence="1 7">Cell membrane</location>
        <topology evidence="1 7">Multi-pass membrane protein</topology>
    </subcellularLocation>
</comment>
<sequence>MTDTPYPASGAPRRAPGDSAGDPGTGERLAQSASGLAEQSVTGGTGLGGGLAPSPATAGAQARPVWHFARRPGPLAWLAVLIALLLSIPILTIAASLIGGPESDVWGHLADTVLPRYIRNTLWLVVGVGLIVPTIGAGTAWLVTMCRFPGRRVFEWALILPLAVPAYVMAYTYTDFLQFTGPVQTMLRDVMGWGPRAYWFPEIRSLSGAIAMLSFVLYPYVYLLARACFLEQSVCALEVSRTLGCGRWSSFFRVALPLARPSIIAGTSLALMETLADFGTVSYFGVQTFTTGIVRAWTAFGDRVAASQLAAVLLCFVFVVLLVERTSRGRARYHNASATYQNLPGYELAGIKALGAWLACFTPILIGFLLPGAILLEMSISRGDDQFGARFLELAFNSFSLASVTAVLAVTLAMIMTYSVRLQPNRAVYLANRVASMGYAIPGTVIAIGVLIPFANFDNALDLWMRQTFGISTGLLLTGSMAALVFAYLVRFLAVSLNTMEASLGRIRPSMDDAARTLGHGPVCTLIRVHAPMMWASMLTAGLVVFVDVMKELPATLVMRPFDFDTLAVQAYNLAADERLAEASTPALTIVAVGILPVILLSKTIAKSRPGE</sequence>
<feature type="transmembrane region" description="Helical" evidence="7">
    <location>
        <begin position="533"/>
        <end position="550"/>
    </location>
</feature>
<dbReference type="PANTHER" id="PTHR30183:SF2">
    <property type="entry name" value="IRON UTILIZATION PROTEIN"/>
    <property type="match status" value="1"/>
</dbReference>
<protein>
    <submittedName>
        <fullName evidence="10">Iron ABC transporter permease</fullName>
    </submittedName>
</protein>
<evidence type="ECO:0000256" key="8">
    <source>
        <dbReference type="SAM" id="MobiDB-lite"/>
    </source>
</evidence>
<feature type="domain" description="ABC transmembrane type-1" evidence="9">
    <location>
        <begin position="395"/>
        <end position="601"/>
    </location>
</feature>
<dbReference type="RefSeq" id="WP_200340544.1">
    <property type="nucleotide sequence ID" value="NZ_NRRL01000020.1"/>
</dbReference>
<feature type="transmembrane region" description="Helical" evidence="7">
    <location>
        <begin position="75"/>
        <end position="101"/>
    </location>
</feature>
<dbReference type="PROSITE" id="PS50928">
    <property type="entry name" value="ABC_TM1"/>
    <property type="match status" value="2"/>
</dbReference>